<dbReference type="GO" id="GO:0003677">
    <property type="term" value="F:DNA binding"/>
    <property type="evidence" value="ECO:0007669"/>
    <property type="project" value="UniProtKB-KW"/>
</dbReference>
<evidence type="ECO:0000313" key="10">
    <source>
        <dbReference type="Proteomes" id="UP000614714"/>
    </source>
</evidence>
<keyword evidence="2" id="KW-1003">Cell membrane</keyword>
<accession>A0ABS0YC96</accession>
<keyword evidence="5 7" id="KW-0472">Membrane</keyword>
<protein>
    <submittedName>
        <fullName evidence="9">Type IV secretion system DNA-binding domain-containing protein</fullName>
    </submittedName>
</protein>
<dbReference type="Gene3D" id="3.40.50.300">
    <property type="entry name" value="P-loop containing nucleotide triphosphate hydrolases"/>
    <property type="match status" value="2"/>
</dbReference>
<evidence type="ECO:0000259" key="8">
    <source>
        <dbReference type="Pfam" id="PF10412"/>
    </source>
</evidence>
<evidence type="ECO:0000256" key="5">
    <source>
        <dbReference type="ARBA" id="ARBA00023136"/>
    </source>
</evidence>
<keyword evidence="4 7" id="KW-1133">Transmembrane helix</keyword>
<proteinExistence type="predicted"/>
<keyword evidence="10" id="KW-1185">Reference proteome</keyword>
<dbReference type="InterPro" id="IPR051539">
    <property type="entry name" value="T4SS-coupling_protein"/>
</dbReference>
<feature type="domain" description="Type IV secretion system coupling protein TraD DNA-binding" evidence="8">
    <location>
        <begin position="182"/>
        <end position="559"/>
    </location>
</feature>
<evidence type="ECO:0000256" key="2">
    <source>
        <dbReference type="ARBA" id="ARBA00022475"/>
    </source>
</evidence>
<sequence length="677" mass="76497">MSNAYQGFEVQKHRFMMSLKMLVQISTSCLTLQVLLFWLALKIPLFQIIDGRIVTSDRLPGVYRELTWKYPAARLVQKVGLNPTFHIYAPGWLKKLPHDNSGFVACRARELTQCIDYRLIMRAYRFPFFFSFLSWACIWPGFFFYARWATARIKDNEHIRGARLITEAEIRSKCDGSGILPIASIKLPESLSRRHLLVAGQTGSGKSTVMMQHVDAVQKARRRAIVNDYKGEMVQRFYRPGKDLILNPLDERGVGWTVFNEFRYSLDFTALTASLIPLGIGDERFWCAAAQDVLRGVLSYCWDRNLRTNAQLWKALTSPIAEIRDMCRATDAGQAGYTYIQDASSKQAVGVHAVLMSFVAWLEFAKDGSFSLRDWAEKGEDSMIFITNLDEASNIMRPHLSLFADYAGKRFLSFSDHTEPKRNVYLILDELGNLQRLPTVKKLLTLGRSKGVVVEIGIHDFASIESIYGREDAHTIINSCGSKLVLNLGDPEAAKFFSELASEEEYWESGTDYSISESEHRGGENHNRQVRVRKVIMPAEIMRLSVGEGYFMLPGGNPAPVTIPWTDVNRRKIVHKSFVLRSGLSLGELEAKDAETIAAQRVIDGPVPDALKAKVTENAIMGMRPMLSDEEEEKRQAQRQEQGTPEEKRKSEETKEASSQDPAATVSHESPSQEETP</sequence>
<comment type="subcellular location">
    <subcellularLocation>
        <location evidence="1">Cell membrane</location>
        <topology evidence="1">Multi-pass membrane protein</topology>
    </subcellularLocation>
</comment>
<reference evidence="9 10" key="1">
    <citation type="submission" date="2020-12" db="EMBL/GenBank/DDBJ databases">
        <title>Geomonas sp. Red421, isolated from paddy soil.</title>
        <authorList>
            <person name="Xu Z."/>
            <person name="Zhang Z."/>
            <person name="Masuda Y."/>
            <person name="Itoh H."/>
            <person name="Senoo K."/>
        </authorList>
    </citation>
    <scope>NUCLEOTIDE SEQUENCE [LARGE SCALE GENOMIC DNA]</scope>
    <source>
        <strain evidence="9 10">Red421</strain>
    </source>
</reference>
<evidence type="ECO:0000256" key="4">
    <source>
        <dbReference type="ARBA" id="ARBA00022989"/>
    </source>
</evidence>
<dbReference type="CDD" id="cd01127">
    <property type="entry name" value="TrwB_TraG_TraD_VirD4"/>
    <property type="match status" value="1"/>
</dbReference>
<dbReference type="EMBL" id="JAEMHL010000003">
    <property type="protein sequence ID" value="MBJ6749921.1"/>
    <property type="molecule type" value="Genomic_DNA"/>
</dbReference>
<feature type="compositionally biased region" description="Polar residues" evidence="6">
    <location>
        <begin position="659"/>
        <end position="677"/>
    </location>
</feature>
<dbReference type="InterPro" id="IPR019476">
    <property type="entry name" value="T4SS_TraD_DNA-bd"/>
</dbReference>
<gene>
    <name evidence="9" type="ORF">JFN91_06815</name>
</gene>
<feature type="region of interest" description="Disordered" evidence="6">
    <location>
        <begin position="624"/>
        <end position="677"/>
    </location>
</feature>
<dbReference type="SUPFAM" id="SSF52540">
    <property type="entry name" value="P-loop containing nucleoside triphosphate hydrolases"/>
    <property type="match status" value="1"/>
</dbReference>
<dbReference type="PANTHER" id="PTHR37937">
    <property type="entry name" value="CONJUGATIVE TRANSFER: DNA TRANSPORT"/>
    <property type="match status" value="1"/>
</dbReference>
<evidence type="ECO:0000256" key="6">
    <source>
        <dbReference type="SAM" id="MobiDB-lite"/>
    </source>
</evidence>
<keyword evidence="9" id="KW-0238">DNA-binding</keyword>
<feature type="transmembrane region" description="Helical" evidence="7">
    <location>
        <begin position="21"/>
        <end position="41"/>
    </location>
</feature>
<dbReference type="InterPro" id="IPR027417">
    <property type="entry name" value="P-loop_NTPase"/>
</dbReference>
<evidence type="ECO:0000256" key="1">
    <source>
        <dbReference type="ARBA" id="ARBA00004651"/>
    </source>
</evidence>
<evidence type="ECO:0000313" key="9">
    <source>
        <dbReference type="EMBL" id="MBJ6749921.1"/>
    </source>
</evidence>
<feature type="compositionally biased region" description="Basic and acidic residues" evidence="6">
    <location>
        <begin position="645"/>
        <end position="658"/>
    </location>
</feature>
<dbReference type="Pfam" id="PF10412">
    <property type="entry name" value="TrwB_AAD_bind"/>
    <property type="match status" value="1"/>
</dbReference>
<dbReference type="RefSeq" id="WP_199388466.1">
    <property type="nucleotide sequence ID" value="NZ_JAEMHL010000003.1"/>
</dbReference>
<evidence type="ECO:0000256" key="3">
    <source>
        <dbReference type="ARBA" id="ARBA00022692"/>
    </source>
</evidence>
<dbReference type="PANTHER" id="PTHR37937:SF1">
    <property type="entry name" value="CONJUGATIVE TRANSFER: DNA TRANSPORT"/>
    <property type="match status" value="1"/>
</dbReference>
<keyword evidence="3 7" id="KW-0812">Transmembrane</keyword>
<feature type="transmembrane region" description="Helical" evidence="7">
    <location>
        <begin position="126"/>
        <end position="146"/>
    </location>
</feature>
<comment type="caution">
    <text evidence="9">The sequence shown here is derived from an EMBL/GenBank/DDBJ whole genome shotgun (WGS) entry which is preliminary data.</text>
</comment>
<organism evidence="9 10">
    <name type="scientific">Geomonas anaerohicana</name>
    <dbReference type="NCBI Taxonomy" id="2798583"/>
    <lineage>
        <taxon>Bacteria</taxon>
        <taxon>Pseudomonadati</taxon>
        <taxon>Thermodesulfobacteriota</taxon>
        <taxon>Desulfuromonadia</taxon>
        <taxon>Geobacterales</taxon>
        <taxon>Geobacteraceae</taxon>
        <taxon>Geomonas</taxon>
    </lineage>
</organism>
<name>A0ABS0YC96_9BACT</name>
<dbReference type="Proteomes" id="UP000614714">
    <property type="component" value="Unassembled WGS sequence"/>
</dbReference>
<evidence type="ECO:0000256" key="7">
    <source>
        <dbReference type="SAM" id="Phobius"/>
    </source>
</evidence>